<dbReference type="InterPro" id="IPR057942">
    <property type="entry name" value="TPR_TNPO3_IPO13_3rd"/>
</dbReference>
<dbReference type="PANTHER" id="PTHR12363">
    <property type="entry name" value="TRANSPORTIN 3 AND IMPORTIN 13"/>
    <property type="match status" value="1"/>
</dbReference>
<dbReference type="RefSeq" id="XP_017777342.1">
    <property type="nucleotide sequence ID" value="XM_017921853.1"/>
</dbReference>
<evidence type="ECO:0000256" key="7">
    <source>
        <dbReference type="ARBA" id="ARBA00022927"/>
    </source>
</evidence>
<keyword evidence="7" id="KW-0653">Protein transport</keyword>
<dbReference type="InterPro" id="IPR040709">
    <property type="entry name" value="Importin_rep_1"/>
</dbReference>
<keyword evidence="6" id="KW-0677">Repeat</keyword>
<evidence type="ECO:0000256" key="5">
    <source>
        <dbReference type="ARBA" id="ARBA00022448"/>
    </source>
</evidence>
<dbReference type="Pfam" id="PF08389">
    <property type="entry name" value="Xpo1"/>
    <property type="match status" value="1"/>
</dbReference>
<sequence length="966" mass="109686">MEFTAENLEKAVCLFYRSEAGQQAEAHKWLTNAQNSPQAWSFVWDLLHPQRGSEVQFFAATTLHTKILKYWNEVPQDHYEVLKKRILESIVSFAMGPKIVLNRLCIALSAYIIHTVPQHWPKAFEELVSSFQPQYLPNVEPERVIWILLEILTVIPEEFSSMTLATSQRYRVKNVLQEVSKDILKVVEMCLVPIPNANFDMSNLTTYLHSARCASAWIQLGGVNIDECTRIMNLLVDLTCFVYWNRIDPEGMSSEEMELTEVTLEALTAVIQHPHTSKYKSYILKHSANILEKFNKILETETGNPEPNKDILTSIYLLLVSLADSHCKLFVETLRSSNAVEYKISDDLFKCILQCSDLPGTYPVDETSSTVTFSFWYTLQDDILSMDSEECTMSLVIVKPYYRQLVGMLLRKSMLPNDEESKTWTLDDKEMFRCYRQDIADTFMYCYNVLNLEMLDILIVQLENALQKCNDSPSHWNWVDSCLHAFCAIAECIEMENLYLPKLMVVLKDIPYANLRTKVLSSALECVGAYSEWMTDHPDVITNVIPLVISGLSNPEVTPSATMALKDLTHNCQKHLEPYTDHILASCQSCLQSGNFKLAECIRLMSSVGKVMSILPVANVMQYLNVIVAPSFEEIQYVLGQPPGPGVATRLITRLKMLSSLYGSLYLTLFTYEDVQPLLVVVQNTMHLYTMIGSKYHANKEVIEVLCNMLKHTLTTLLDDSRPLVSDYMNLLLSVNRETPQPSVLQLSKTLMILFGKEEQHVQNMRQLMTELTNTSLQVFANLSSTNQLSEKSDLIESFFSMLAQVYKKVPDLINNSPSIEVSSVFECAIFCLSMPETQTVKIVATFLCSFISHSRDNAHAAVVQNYGESLLMKVLLSLGGSGPRSAIDVFSDVMFALNKKYCDNLARWLNGLLQQEGFPTTKITSQQKAYFIKMILKEKSNKRKFGEAVMEFALTCRGIIKLEGP</sequence>
<dbReference type="Pfam" id="PF03810">
    <property type="entry name" value="IBN_N"/>
    <property type="match status" value="1"/>
</dbReference>
<dbReference type="InterPro" id="IPR011989">
    <property type="entry name" value="ARM-like"/>
</dbReference>
<dbReference type="Pfam" id="PF18806">
    <property type="entry name" value="Importin_rep_3"/>
    <property type="match status" value="1"/>
</dbReference>
<dbReference type="PANTHER" id="PTHR12363:SF33">
    <property type="entry name" value="IMPORTIN-13"/>
    <property type="match status" value="1"/>
</dbReference>
<evidence type="ECO:0000256" key="8">
    <source>
        <dbReference type="ARBA" id="ARBA00023242"/>
    </source>
</evidence>
<keyword evidence="8" id="KW-0539">Nucleus</keyword>
<dbReference type="Gene3D" id="1.25.10.10">
    <property type="entry name" value="Leucine-rich Repeat Variant"/>
    <property type="match status" value="1"/>
</dbReference>
<evidence type="ECO:0000259" key="9">
    <source>
        <dbReference type="PROSITE" id="PS50166"/>
    </source>
</evidence>
<evidence type="ECO:0000256" key="1">
    <source>
        <dbReference type="ARBA" id="ARBA00004123"/>
    </source>
</evidence>
<gene>
    <name evidence="11" type="primary">LOC108563234</name>
</gene>
<dbReference type="GeneID" id="108563234"/>
<dbReference type="Pfam" id="PF18773">
    <property type="entry name" value="Importin_rep"/>
    <property type="match status" value="1"/>
</dbReference>
<accession>A0ABM1MRZ2</accession>
<dbReference type="Pfam" id="PF24140">
    <property type="entry name" value="TPR_TNPO3_IPO13_3rd"/>
    <property type="match status" value="1"/>
</dbReference>
<keyword evidence="5" id="KW-0813">Transport</keyword>
<evidence type="ECO:0000256" key="2">
    <source>
        <dbReference type="ARBA" id="ARBA00007991"/>
    </source>
</evidence>
<comment type="subunit">
    <text evidence="3">Interacts with UBC9, RAN, RBM8A, eIF-1A and PAX6.</text>
</comment>
<dbReference type="Proteomes" id="UP000695000">
    <property type="component" value="Unplaced"/>
</dbReference>
<organism evidence="10 11">
    <name type="scientific">Nicrophorus vespilloides</name>
    <name type="common">Boreal carrion beetle</name>
    <dbReference type="NCBI Taxonomy" id="110193"/>
    <lineage>
        <taxon>Eukaryota</taxon>
        <taxon>Metazoa</taxon>
        <taxon>Ecdysozoa</taxon>
        <taxon>Arthropoda</taxon>
        <taxon>Hexapoda</taxon>
        <taxon>Insecta</taxon>
        <taxon>Pterygota</taxon>
        <taxon>Neoptera</taxon>
        <taxon>Endopterygota</taxon>
        <taxon>Coleoptera</taxon>
        <taxon>Polyphaga</taxon>
        <taxon>Staphyliniformia</taxon>
        <taxon>Silphidae</taxon>
        <taxon>Nicrophorinae</taxon>
        <taxon>Nicrophorus</taxon>
    </lineage>
</organism>
<evidence type="ECO:0000256" key="3">
    <source>
        <dbReference type="ARBA" id="ARBA00011422"/>
    </source>
</evidence>
<dbReference type="Pfam" id="PF24139">
    <property type="entry name" value="TPR_TNPO3_IPO13_4th"/>
    <property type="match status" value="1"/>
</dbReference>
<reference evidence="11" key="1">
    <citation type="submission" date="2025-08" db="UniProtKB">
        <authorList>
            <consortium name="RefSeq"/>
        </authorList>
    </citation>
    <scope>IDENTIFICATION</scope>
    <source>
        <tissue evidence="11">Whole Larva</tissue>
    </source>
</reference>
<dbReference type="InterPro" id="IPR001494">
    <property type="entry name" value="Importin-beta_N"/>
</dbReference>
<evidence type="ECO:0000256" key="6">
    <source>
        <dbReference type="ARBA" id="ARBA00022737"/>
    </source>
</evidence>
<dbReference type="InterPro" id="IPR013598">
    <property type="entry name" value="Exportin-1/Importin-b-like"/>
</dbReference>
<dbReference type="PROSITE" id="PS50166">
    <property type="entry name" value="IMPORTIN_B_NT"/>
    <property type="match status" value="1"/>
</dbReference>
<evidence type="ECO:0000313" key="11">
    <source>
        <dbReference type="RefSeq" id="XP_017777342.1"/>
    </source>
</evidence>
<name>A0ABM1MRZ2_NICVS</name>
<evidence type="ECO:0000313" key="10">
    <source>
        <dbReference type="Proteomes" id="UP000695000"/>
    </source>
</evidence>
<dbReference type="InterPro" id="IPR058537">
    <property type="entry name" value="TPR_TNPO3_IPO13_4th"/>
</dbReference>
<dbReference type="InterPro" id="IPR016024">
    <property type="entry name" value="ARM-type_fold"/>
</dbReference>
<proteinExistence type="inferred from homology"/>
<keyword evidence="10" id="KW-1185">Reference proteome</keyword>
<dbReference type="InterPro" id="IPR051345">
    <property type="entry name" value="Importin_beta-like_NTR"/>
</dbReference>
<comment type="subcellular location">
    <subcellularLocation>
        <location evidence="1">Nucleus</location>
    </subcellularLocation>
</comment>
<evidence type="ECO:0000256" key="4">
    <source>
        <dbReference type="ARBA" id="ARBA00016020"/>
    </source>
</evidence>
<protein>
    <recommendedName>
        <fullName evidence="4">Importin-13</fullName>
    </recommendedName>
</protein>
<dbReference type="InterPro" id="IPR040520">
    <property type="entry name" value="Importin_rep_3"/>
</dbReference>
<comment type="similarity">
    <text evidence="2">Belongs to the importin beta family.</text>
</comment>
<dbReference type="SUPFAM" id="SSF48371">
    <property type="entry name" value="ARM repeat"/>
    <property type="match status" value="1"/>
</dbReference>
<feature type="domain" description="Importin N-terminal" evidence="9">
    <location>
        <begin position="26"/>
        <end position="92"/>
    </location>
</feature>
<dbReference type="SMART" id="SM00913">
    <property type="entry name" value="IBN_N"/>
    <property type="match status" value="1"/>
</dbReference>